<name>A0A2N8LAN8_9STRE</name>
<dbReference type="InterPro" id="IPR003959">
    <property type="entry name" value="ATPase_AAA_core"/>
</dbReference>
<sequence length="400" mass="46478">MLLEFTFENLFSYHKEAYFSMEAAPRTQIKNEFDRINKRRILKSAIIFGANASGKSNMLKALGTFRNLILKEDKRNNPYPTYAGNDEPIHLSVTLVKESLIYRYSVTYTLDTICEECLEIDQKGQFETYFHREGELYPVLPKELELLVPKTRKDNLFLNTAKTFNDQHSLAVFRWFRNDLIFVSRDIEPLLEQLYKLQNHADYKGKLINFLQASDLNILDFEVIESNLVLPEELQTLLKSTDGFKEYNMILRHKRYEEDGKANGEFTLTLDEESDGTKKLISLALILLLVKDSTIIMDEFDDSFHLALSKAMIELFHSPENTNQFILTSHELALMDVGFKKEQIYFCEKDVSGASDLYSIYDFKSEENRTDYSFIKRYQKGLFGAIPEVLVGKLKQAIRG</sequence>
<dbReference type="GO" id="GO:0016887">
    <property type="term" value="F:ATP hydrolysis activity"/>
    <property type="evidence" value="ECO:0007669"/>
    <property type="project" value="InterPro"/>
</dbReference>
<dbReference type="RefSeq" id="WP_102777928.1">
    <property type="nucleotide sequence ID" value="NZ_CBCSGP010000004.1"/>
</dbReference>
<dbReference type="OrthoDB" id="9809324at2"/>
<reference evidence="2 3" key="1">
    <citation type="submission" date="2015-12" db="EMBL/GenBank/DDBJ databases">
        <title>Streptococcus penaeicida sp. nov.</title>
        <authorList>
            <person name="Gomez-Gil B."/>
            <person name="Morales-Covarrubias M."/>
        </authorList>
    </citation>
    <scope>NUCLEOTIDE SEQUENCE [LARGE SCALE GENOMIC DNA]</scope>
    <source>
        <strain evidence="2 3">CAIM 1838</strain>
    </source>
</reference>
<dbReference type="PANTHER" id="PTHR40396:SF1">
    <property type="entry name" value="ATPASE AAA-TYPE CORE DOMAIN-CONTAINING PROTEIN"/>
    <property type="match status" value="1"/>
</dbReference>
<comment type="caution">
    <text evidence="2">The sequence shown here is derived from an EMBL/GenBank/DDBJ whole genome shotgun (WGS) entry which is preliminary data.</text>
</comment>
<dbReference type="Pfam" id="PF13304">
    <property type="entry name" value="AAA_21"/>
    <property type="match status" value="1"/>
</dbReference>
<evidence type="ECO:0000313" key="3">
    <source>
        <dbReference type="Proteomes" id="UP000235963"/>
    </source>
</evidence>
<evidence type="ECO:0000259" key="1">
    <source>
        <dbReference type="Pfam" id="PF13304"/>
    </source>
</evidence>
<dbReference type="InterPro" id="IPR027417">
    <property type="entry name" value="P-loop_NTPase"/>
</dbReference>
<keyword evidence="3" id="KW-1185">Reference proteome</keyword>
<dbReference type="EMBL" id="LOCM01000030">
    <property type="protein sequence ID" value="PND47228.1"/>
    <property type="molecule type" value="Genomic_DNA"/>
</dbReference>
<feature type="domain" description="ATPase AAA-type core" evidence="1">
    <location>
        <begin position="45"/>
        <end position="336"/>
    </location>
</feature>
<evidence type="ECO:0000313" key="2">
    <source>
        <dbReference type="EMBL" id="PND47228.1"/>
    </source>
</evidence>
<accession>A0A2N8LAN8</accession>
<organism evidence="2 3">
    <name type="scientific">Streptococcus penaeicida</name>
    <dbReference type="NCBI Taxonomy" id="1765960"/>
    <lineage>
        <taxon>Bacteria</taxon>
        <taxon>Bacillati</taxon>
        <taxon>Bacillota</taxon>
        <taxon>Bacilli</taxon>
        <taxon>Lactobacillales</taxon>
        <taxon>Streptococcaceae</taxon>
        <taxon>Streptococcus</taxon>
    </lineage>
</organism>
<gene>
    <name evidence="2" type="ORF">AT575_08085</name>
</gene>
<dbReference type="GO" id="GO:0005524">
    <property type="term" value="F:ATP binding"/>
    <property type="evidence" value="ECO:0007669"/>
    <property type="project" value="InterPro"/>
</dbReference>
<dbReference type="SUPFAM" id="SSF52540">
    <property type="entry name" value="P-loop containing nucleoside triphosphate hydrolases"/>
    <property type="match status" value="1"/>
</dbReference>
<dbReference type="AlphaFoldDB" id="A0A2N8LAN8"/>
<proteinExistence type="predicted"/>
<dbReference type="Gene3D" id="3.40.50.300">
    <property type="entry name" value="P-loop containing nucleotide triphosphate hydrolases"/>
    <property type="match status" value="1"/>
</dbReference>
<protein>
    <submittedName>
        <fullName evidence="2">Abortive phage resistance protein</fullName>
    </submittedName>
</protein>
<dbReference type="PANTHER" id="PTHR40396">
    <property type="entry name" value="ATPASE-LIKE PROTEIN"/>
    <property type="match status" value="1"/>
</dbReference>
<dbReference type="Proteomes" id="UP000235963">
    <property type="component" value="Unassembled WGS sequence"/>
</dbReference>